<evidence type="ECO:0000313" key="4">
    <source>
        <dbReference type="EMBL" id="TRX02950.1"/>
    </source>
</evidence>
<accession>A0ABY3CGC4</accession>
<dbReference type="Proteomes" id="UP000733744">
    <property type="component" value="Unassembled WGS sequence"/>
</dbReference>
<keyword evidence="2" id="KW-0812">Transmembrane</keyword>
<dbReference type="CDD" id="cd06257">
    <property type="entry name" value="DnaJ"/>
    <property type="match status" value="2"/>
</dbReference>
<protein>
    <recommendedName>
        <fullName evidence="3">J domain-containing protein</fullName>
    </recommendedName>
</protein>
<dbReference type="PANTHER" id="PTHR44145">
    <property type="entry name" value="DNAJ HOMOLOG SUBFAMILY A MEMBER 3, MITOCHONDRIAL"/>
    <property type="match status" value="1"/>
</dbReference>
<dbReference type="Pfam" id="PF00226">
    <property type="entry name" value="DnaJ"/>
    <property type="match status" value="2"/>
</dbReference>
<proteinExistence type="predicted"/>
<reference evidence="4 5" key="1">
    <citation type="journal article" date="2019" name="Antonie Van Leeuwenhoek">
        <title>Description of 'Ca. Methylobacter oryzae' KRF1, a novel species from the environmentally important Methylobacter clade 2.</title>
        <authorList>
            <person name="Khatri K."/>
            <person name="Mohite J.A."/>
            <person name="Pandit P.S."/>
            <person name="Bahulikar R."/>
            <person name="Rahalkar M.C."/>
        </authorList>
    </citation>
    <scope>NUCLEOTIDE SEQUENCE [LARGE SCALE GENOMIC DNA]</scope>
    <source>
        <strain evidence="4 5">KRF1</strain>
    </source>
</reference>
<dbReference type="InterPro" id="IPR036869">
    <property type="entry name" value="J_dom_sf"/>
</dbReference>
<keyword evidence="5" id="KW-1185">Reference proteome</keyword>
<sequence length="188" mass="21997">MVKDYYRILGLANNAEDVVIHAAFKLLAQKYHPDKWLEEKEAANRRMKEINEAHNTLSDPLRKAKYDRRHGSNDPASDFYRVLGVLDNADEYLIQAAHKALLKKYRNLPSHDLHENRLEQINTAYQILADSSKRRIYDIKRENESFLFQENSMSGFSLRRIYLSYFVGFYIVLGLIAAIALLIHYYAN</sequence>
<dbReference type="SUPFAM" id="SSF46565">
    <property type="entry name" value="Chaperone J-domain"/>
    <property type="match status" value="2"/>
</dbReference>
<feature type="domain" description="J" evidence="3">
    <location>
        <begin position="4"/>
        <end position="70"/>
    </location>
</feature>
<dbReference type="EMBL" id="RYFG02000009">
    <property type="protein sequence ID" value="TRX02950.1"/>
    <property type="molecule type" value="Genomic_DNA"/>
</dbReference>
<name>A0ABY3CGC4_9GAMM</name>
<gene>
    <name evidence="4" type="ORF">EKO24_001300</name>
</gene>
<evidence type="ECO:0000256" key="1">
    <source>
        <dbReference type="ARBA" id="ARBA00023186"/>
    </source>
</evidence>
<evidence type="ECO:0000313" key="5">
    <source>
        <dbReference type="Proteomes" id="UP000733744"/>
    </source>
</evidence>
<dbReference type="InterPro" id="IPR001623">
    <property type="entry name" value="DnaJ_domain"/>
</dbReference>
<dbReference type="PROSITE" id="PS50076">
    <property type="entry name" value="DNAJ_2"/>
    <property type="match status" value="2"/>
</dbReference>
<keyword evidence="2" id="KW-0472">Membrane</keyword>
<evidence type="ECO:0000259" key="3">
    <source>
        <dbReference type="PROSITE" id="PS50076"/>
    </source>
</evidence>
<dbReference type="Gene3D" id="1.10.287.110">
    <property type="entry name" value="DnaJ domain"/>
    <property type="match status" value="2"/>
</dbReference>
<feature type="transmembrane region" description="Helical" evidence="2">
    <location>
        <begin position="162"/>
        <end position="187"/>
    </location>
</feature>
<keyword evidence="2" id="KW-1133">Transmembrane helix</keyword>
<dbReference type="PANTHER" id="PTHR44145:SF3">
    <property type="entry name" value="DNAJ HOMOLOG SUBFAMILY A MEMBER 3, MITOCHONDRIAL"/>
    <property type="match status" value="1"/>
</dbReference>
<keyword evidence="1" id="KW-0143">Chaperone</keyword>
<dbReference type="SMART" id="SM00271">
    <property type="entry name" value="DnaJ"/>
    <property type="match status" value="2"/>
</dbReference>
<comment type="caution">
    <text evidence="4">The sequence shown here is derived from an EMBL/GenBank/DDBJ whole genome shotgun (WGS) entry which is preliminary data.</text>
</comment>
<organism evidence="4 5">
    <name type="scientific">Candidatus Methylobacter oryzae</name>
    <dbReference type="NCBI Taxonomy" id="2497749"/>
    <lineage>
        <taxon>Bacteria</taxon>
        <taxon>Pseudomonadati</taxon>
        <taxon>Pseudomonadota</taxon>
        <taxon>Gammaproteobacteria</taxon>
        <taxon>Methylococcales</taxon>
        <taxon>Methylococcaceae</taxon>
        <taxon>Methylobacter</taxon>
    </lineage>
</organism>
<dbReference type="InterPro" id="IPR051938">
    <property type="entry name" value="Apopto_cytoskel_mod"/>
</dbReference>
<dbReference type="RefSeq" id="WP_127028654.1">
    <property type="nucleotide sequence ID" value="NZ_RYFG02000009.1"/>
</dbReference>
<evidence type="ECO:0000256" key="2">
    <source>
        <dbReference type="SAM" id="Phobius"/>
    </source>
</evidence>
<dbReference type="PRINTS" id="PR00625">
    <property type="entry name" value="JDOMAIN"/>
</dbReference>
<feature type="domain" description="J" evidence="3">
    <location>
        <begin position="78"/>
        <end position="141"/>
    </location>
</feature>